<dbReference type="AlphaFoldDB" id="A0A2V0PN70"/>
<comment type="caution">
    <text evidence="3">The sequence shown here is derived from an EMBL/GenBank/DDBJ whole genome shotgun (WGS) entry which is preliminary data.</text>
</comment>
<name>A0A2V0PN70_9CHLO</name>
<keyword evidence="1" id="KW-0175">Coiled coil</keyword>
<feature type="region of interest" description="Disordered" evidence="2">
    <location>
        <begin position="80"/>
        <end position="109"/>
    </location>
</feature>
<evidence type="ECO:0000256" key="1">
    <source>
        <dbReference type="SAM" id="Coils"/>
    </source>
</evidence>
<gene>
    <name evidence="3" type="ORF">Rsub_12164</name>
</gene>
<protein>
    <submittedName>
        <fullName evidence="3">Uncharacterized protein</fullName>
    </submittedName>
</protein>
<evidence type="ECO:0000256" key="2">
    <source>
        <dbReference type="SAM" id="MobiDB-lite"/>
    </source>
</evidence>
<feature type="compositionally biased region" description="Polar residues" evidence="2">
    <location>
        <begin position="80"/>
        <end position="91"/>
    </location>
</feature>
<sequence>MDSPARCVMGFESSPFAGLAPCTSRKAAPARRSSLLSLRLLGASSVSTSTMSRVESSGLTGVDSYGDLAGLEHQGASCSLSLGSEVSQPSQEGEEEHLEPEGTPALDIPYTRAARARLDAAERQGKAFEQQLELLAAVRAYLAANAGPPQA</sequence>
<keyword evidence="4" id="KW-1185">Reference proteome</keyword>
<evidence type="ECO:0000313" key="4">
    <source>
        <dbReference type="Proteomes" id="UP000247498"/>
    </source>
</evidence>
<organism evidence="3 4">
    <name type="scientific">Raphidocelis subcapitata</name>
    <dbReference type="NCBI Taxonomy" id="307507"/>
    <lineage>
        <taxon>Eukaryota</taxon>
        <taxon>Viridiplantae</taxon>
        <taxon>Chlorophyta</taxon>
        <taxon>core chlorophytes</taxon>
        <taxon>Chlorophyceae</taxon>
        <taxon>CS clade</taxon>
        <taxon>Sphaeropleales</taxon>
        <taxon>Selenastraceae</taxon>
        <taxon>Raphidocelis</taxon>
    </lineage>
</organism>
<proteinExistence type="predicted"/>
<evidence type="ECO:0000313" key="3">
    <source>
        <dbReference type="EMBL" id="GBF99360.1"/>
    </source>
</evidence>
<feature type="coiled-coil region" evidence="1">
    <location>
        <begin position="111"/>
        <end position="138"/>
    </location>
</feature>
<dbReference type="EMBL" id="BDRX01000155">
    <property type="protein sequence ID" value="GBF99360.1"/>
    <property type="molecule type" value="Genomic_DNA"/>
</dbReference>
<reference evidence="3 4" key="1">
    <citation type="journal article" date="2018" name="Sci. Rep.">
        <title>Raphidocelis subcapitata (=Pseudokirchneriella subcapitata) provides an insight into genome evolution and environmental adaptations in the Sphaeropleales.</title>
        <authorList>
            <person name="Suzuki S."/>
            <person name="Yamaguchi H."/>
            <person name="Nakajima N."/>
            <person name="Kawachi M."/>
        </authorList>
    </citation>
    <scope>NUCLEOTIDE SEQUENCE [LARGE SCALE GENOMIC DNA]</scope>
    <source>
        <strain evidence="3 4">NIES-35</strain>
    </source>
</reference>
<accession>A0A2V0PN70</accession>
<dbReference type="InParanoid" id="A0A2V0PN70"/>
<dbReference type="Proteomes" id="UP000247498">
    <property type="component" value="Unassembled WGS sequence"/>
</dbReference>